<dbReference type="Pfam" id="PF13176">
    <property type="entry name" value="TPR_7"/>
    <property type="match status" value="1"/>
</dbReference>
<dbReference type="InterPro" id="IPR019734">
    <property type="entry name" value="TPR_rpt"/>
</dbReference>
<dbReference type="SMART" id="SM00028">
    <property type="entry name" value="TPR"/>
    <property type="match status" value="7"/>
</dbReference>
<dbReference type="Proteomes" id="UP001174909">
    <property type="component" value="Unassembled WGS sequence"/>
</dbReference>
<evidence type="ECO:0000256" key="3">
    <source>
        <dbReference type="ARBA" id="ARBA00022737"/>
    </source>
</evidence>
<dbReference type="InterPro" id="IPR052386">
    <property type="entry name" value="GPSM"/>
</dbReference>
<evidence type="ECO:0000256" key="5">
    <source>
        <dbReference type="SAM" id="MobiDB-lite"/>
    </source>
</evidence>
<feature type="region of interest" description="Disordered" evidence="5">
    <location>
        <begin position="583"/>
        <end position="621"/>
    </location>
</feature>
<dbReference type="SUPFAM" id="SSF48452">
    <property type="entry name" value="TPR-like"/>
    <property type="match status" value="2"/>
</dbReference>
<feature type="region of interest" description="Disordered" evidence="5">
    <location>
        <begin position="409"/>
        <end position="550"/>
    </location>
</feature>
<dbReference type="PANTHER" id="PTHR45954:SF1">
    <property type="entry name" value="LD33695P"/>
    <property type="match status" value="1"/>
</dbReference>
<feature type="compositionally biased region" description="Basic and acidic residues" evidence="5">
    <location>
        <begin position="477"/>
        <end position="503"/>
    </location>
</feature>
<keyword evidence="7" id="KW-1185">Reference proteome</keyword>
<feature type="compositionally biased region" description="Basic and acidic residues" evidence="5">
    <location>
        <begin position="612"/>
        <end position="621"/>
    </location>
</feature>
<dbReference type="Gene3D" id="1.25.40.10">
    <property type="entry name" value="Tetratricopeptide repeat domain"/>
    <property type="match status" value="1"/>
</dbReference>
<evidence type="ECO:0000313" key="6">
    <source>
        <dbReference type="EMBL" id="CAI8004785.1"/>
    </source>
</evidence>
<gene>
    <name evidence="6" type="ORF">GBAR_LOCUS4004</name>
</gene>
<comment type="caution">
    <text evidence="6">The sequence shown here is derived from an EMBL/GenBank/DDBJ whole genome shotgun (WGS) entry which is preliminary data.</text>
</comment>
<dbReference type="AlphaFoldDB" id="A0AA35R6A8"/>
<reference evidence="6" key="1">
    <citation type="submission" date="2023-03" db="EMBL/GenBank/DDBJ databases">
        <authorList>
            <person name="Steffen K."/>
            <person name="Cardenas P."/>
        </authorList>
    </citation>
    <scope>NUCLEOTIDE SEQUENCE</scope>
</reference>
<dbReference type="Pfam" id="PF13181">
    <property type="entry name" value="TPR_8"/>
    <property type="match status" value="2"/>
</dbReference>
<name>A0AA35R6A8_GEOBA</name>
<dbReference type="GO" id="GO:0005938">
    <property type="term" value="C:cell cortex"/>
    <property type="evidence" value="ECO:0007669"/>
    <property type="project" value="TreeGrafter"/>
</dbReference>
<feature type="compositionally biased region" description="Basic residues" evidence="5">
    <location>
        <begin position="427"/>
        <end position="441"/>
    </location>
</feature>
<dbReference type="PANTHER" id="PTHR45954">
    <property type="entry name" value="LD33695P"/>
    <property type="match status" value="1"/>
</dbReference>
<feature type="repeat" description="TPR" evidence="4">
    <location>
        <begin position="236"/>
        <end position="269"/>
    </location>
</feature>
<dbReference type="GO" id="GO:0005092">
    <property type="term" value="F:GDP-dissociation inhibitor activity"/>
    <property type="evidence" value="ECO:0007669"/>
    <property type="project" value="TreeGrafter"/>
</dbReference>
<dbReference type="EMBL" id="CASHTH010000571">
    <property type="protein sequence ID" value="CAI8004785.1"/>
    <property type="molecule type" value="Genomic_DNA"/>
</dbReference>
<dbReference type="GO" id="GO:0000132">
    <property type="term" value="P:establishment of mitotic spindle orientation"/>
    <property type="evidence" value="ECO:0007669"/>
    <property type="project" value="TreeGrafter"/>
</dbReference>
<dbReference type="PROSITE" id="PS50005">
    <property type="entry name" value="TPR"/>
    <property type="match status" value="1"/>
</dbReference>
<evidence type="ECO:0000256" key="4">
    <source>
        <dbReference type="PROSITE-ProRule" id="PRU00339"/>
    </source>
</evidence>
<evidence type="ECO:0000313" key="7">
    <source>
        <dbReference type="Proteomes" id="UP001174909"/>
    </source>
</evidence>
<evidence type="ECO:0000256" key="1">
    <source>
        <dbReference type="ARBA" id="ARBA00004496"/>
    </source>
</evidence>
<organism evidence="6 7">
    <name type="scientific">Geodia barretti</name>
    <name type="common">Barrett's horny sponge</name>
    <dbReference type="NCBI Taxonomy" id="519541"/>
    <lineage>
        <taxon>Eukaryota</taxon>
        <taxon>Metazoa</taxon>
        <taxon>Porifera</taxon>
        <taxon>Demospongiae</taxon>
        <taxon>Heteroscleromorpha</taxon>
        <taxon>Tetractinellida</taxon>
        <taxon>Astrophorina</taxon>
        <taxon>Geodiidae</taxon>
        <taxon>Geodia</taxon>
    </lineage>
</organism>
<keyword evidence="4" id="KW-0802">TPR repeat</keyword>
<evidence type="ECO:0000256" key="2">
    <source>
        <dbReference type="ARBA" id="ARBA00022490"/>
    </source>
</evidence>
<keyword evidence="3" id="KW-0677">Repeat</keyword>
<comment type="subcellular location">
    <subcellularLocation>
        <location evidence="1">Cytoplasm</location>
    </subcellularLocation>
</comment>
<feature type="compositionally biased region" description="Basic and acidic residues" evidence="5">
    <location>
        <begin position="454"/>
        <end position="469"/>
    </location>
</feature>
<dbReference type="GO" id="GO:0001965">
    <property type="term" value="F:G-protein alpha-subunit binding"/>
    <property type="evidence" value="ECO:0007669"/>
    <property type="project" value="TreeGrafter"/>
</dbReference>
<accession>A0AA35R6A8</accession>
<proteinExistence type="predicted"/>
<sequence>MSDVEDFSEVEHSKTSVTKTSLTFLLEGVDPRDLTGDGISLVSFTDSEAGGVREAPTCQELAIEGECLTKQGEHRQAIPLLEAALEHGTEDLQLRSVLWSLLGNAHFYVGDYEKAALCHMHDLAICYELGDERSQAQAYCNMGIAHRKTGYLQRAKLCYERYLDICEKLEDSRSRSKAYHNLGDLELTLARLELSQKEEREEEDSPKVRDHLEKGAAYFERHLSYVKETGSRMAEAQAHASLGYIYELLKDTDKAIDHYEQRLRIALDVVDKAAEARSYCSIGNCLKAIVQPEKALECYNRSLMLASEMEDRLGEGVVHANMGTTHEMLSNMEEALVNQEKQLHAMQQAGNLHGEALALESMAHTLEYMGSISQACETLESLIAVQKKLRHEGELIDSLAKLSLLREQGGDKATKGGAGSGGGLKNTLKRMKPAGKKKRQRNVTAPEITAEALKGLRKEQVVKPGKEGRGLFGKKPAKSEKEGGSPRKADQDGVRETTIREEGNDQPVISSARDGPPKSESRLSDYAPPTVGELPAAPLPHSKTDPSLSYQTHADLSQLSLSSSIPEEAASTQSSLEGVALEQLAPPSGGNTDHAGSGGGGGEDGVQGGNEARGEVEERDFRKGCPELYNDYGDEQHKLNLKHVLKFLESCNETSPVDLSSLVDWDGWTLASKEVIVPHTKESQLI</sequence>
<keyword evidence="2" id="KW-0963">Cytoplasm</keyword>
<feature type="compositionally biased region" description="Gly residues" evidence="5">
    <location>
        <begin position="596"/>
        <end position="608"/>
    </location>
</feature>
<dbReference type="InterPro" id="IPR011990">
    <property type="entry name" value="TPR-like_helical_dom_sf"/>
</dbReference>
<protein>
    <submittedName>
        <fullName evidence="6">G-protein-signaling modulator 2</fullName>
    </submittedName>
</protein>